<reference evidence="1" key="2">
    <citation type="journal article" date="2015" name="Data Brief">
        <title>Shoot transcriptome of the giant reed, Arundo donax.</title>
        <authorList>
            <person name="Barrero R.A."/>
            <person name="Guerrero F.D."/>
            <person name="Moolhuijzen P."/>
            <person name="Goolsby J.A."/>
            <person name="Tidwell J."/>
            <person name="Bellgard S.E."/>
            <person name="Bellgard M.I."/>
        </authorList>
    </citation>
    <scope>NUCLEOTIDE SEQUENCE</scope>
    <source>
        <tissue evidence="1">Shoot tissue taken approximately 20 cm above the soil surface</tissue>
    </source>
</reference>
<name>A0A0A9L4Z7_ARUDO</name>
<sequence>MVVVGSLGVGSCCLPSCGEERKGKVAARRR</sequence>
<proteinExistence type="predicted"/>
<dbReference type="EMBL" id="GBRH01250660">
    <property type="protein sequence ID" value="JAD47235.1"/>
    <property type="molecule type" value="Transcribed_RNA"/>
</dbReference>
<dbReference type="AlphaFoldDB" id="A0A0A9L4Z7"/>
<organism evidence="1">
    <name type="scientific">Arundo donax</name>
    <name type="common">Giant reed</name>
    <name type="synonym">Donax arundinaceus</name>
    <dbReference type="NCBI Taxonomy" id="35708"/>
    <lineage>
        <taxon>Eukaryota</taxon>
        <taxon>Viridiplantae</taxon>
        <taxon>Streptophyta</taxon>
        <taxon>Embryophyta</taxon>
        <taxon>Tracheophyta</taxon>
        <taxon>Spermatophyta</taxon>
        <taxon>Magnoliopsida</taxon>
        <taxon>Liliopsida</taxon>
        <taxon>Poales</taxon>
        <taxon>Poaceae</taxon>
        <taxon>PACMAD clade</taxon>
        <taxon>Arundinoideae</taxon>
        <taxon>Arundineae</taxon>
        <taxon>Arundo</taxon>
    </lineage>
</organism>
<protein>
    <submittedName>
        <fullName evidence="1">Uncharacterized protein</fullName>
    </submittedName>
</protein>
<accession>A0A0A9L4Z7</accession>
<evidence type="ECO:0000313" key="1">
    <source>
        <dbReference type="EMBL" id="JAD47235.1"/>
    </source>
</evidence>
<reference evidence="1" key="1">
    <citation type="submission" date="2014-09" db="EMBL/GenBank/DDBJ databases">
        <authorList>
            <person name="Magalhaes I.L.F."/>
            <person name="Oliveira U."/>
            <person name="Santos F.R."/>
            <person name="Vidigal T.H.D.A."/>
            <person name="Brescovit A.D."/>
            <person name="Santos A.J."/>
        </authorList>
    </citation>
    <scope>NUCLEOTIDE SEQUENCE</scope>
    <source>
        <tissue evidence="1">Shoot tissue taken approximately 20 cm above the soil surface</tissue>
    </source>
</reference>